<protein>
    <recommendedName>
        <fullName evidence="3">Zinc chelation protein SecC</fullName>
    </recommendedName>
</protein>
<dbReference type="Gene3D" id="3.10.450.50">
    <property type="match status" value="1"/>
</dbReference>
<sequence length="395" mass="44918">MSNQNSAELKKALKKMLHGLQDMKKEQDEKVHKRHWGVIKIPFTLQEGLGTYTKNELDDIRKKLDVKNVSSLKKAELIEVLEGSIRGNLDDICSLWDSERFNLLLDLAGKDGHINAPNLEVTQIQYLRKSGLIYSGTFEGSRILAVPTDLLEPISALKNNVQVKEKINRNTEWIGLTKGLLYYYGTLDLPLLIEMIEKHTNEKLYLHEYLEVMNDAISYRKDIIITESGFSNPNVSDQQMIMQEQEMRKNLPFYPFTKQQLLSAGEPGFVDQNHTYLKLVSFLMKEFEMSKVEAEGLVGECVIETRMGESPNRILQLMASALKVENVELLKVLTDHVIDLMNHTRAWFLKGHSSMDLKPKETNPASSVSVKVGRNEPCPCDSGKKYKKCCGNVVA</sequence>
<accession>A0A6M0Q496</accession>
<dbReference type="Pfam" id="PF02810">
    <property type="entry name" value="SEC-C"/>
    <property type="match status" value="1"/>
</dbReference>
<comment type="caution">
    <text evidence="1">The sequence shown here is derived from an EMBL/GenBank/DDBJ whole genome shotgun (WGS) entry which is preliminary data.</text>
</comment>
<name>A0A6M0Q496_9BACI</name>
<dbReference type="InterPro" id="IPR004027">
    <property type="entry name" value="SEC_C_motif"/>
</dbReference>
<dbReference type="PANTHER" id="PTHR33747:SF1">
    <property type="entry name" value="ADENYLATE CYCLASE-ASSOCIATED CAP C-TERMINAL DOMAIN-CONTAINING PROTEIN"/>
    <property type="match status" value="1"/>
</dbReference>
<reference evidence="1 2" key="1">
    <citation type="submission" date="2020-02" db="EMBL/GenBank/DDBJ databases">
        <title>Bacillus aquiflavi sp. nov., isolated from yellow water of strong flavor Chinese baijiu in Yibin region of China.</title>
        <authorList>
            <person name="Xie J."/>
        </authorList>
    </citation>
    <scope>NUCLEOTIDE SEQUENCE [LARGE SCALE GENOMIC DNA]</scope>
    <source>
        <strain evidence="1 2">SA4</strain>
    </source>
</reference>
<organism evidence="1 2">
    <name type="scientific">Bacillus mesophilus</name>
    <dbReference type="NCBI Taxonomy" id="1808955"/>
    <lineage>
        <taxon>Bacteria</taxon>
        <taxon>Bacillati</taxon>
        <taxon>Bacillota</taxon>
        <taxon>Bacilli</taxon>
        <taxon>Bacillales</taxon>
        <taxon>Bacillaceae</taxon>
        <taxon>Bacillus</taxon>
    </lineage>
</organism>
<evidence type="ECO:0008006" key="3">
    <source>
        <dbReference type="Google" id="ProtNLM"/>
    </source>
</evidence>
<evidence type="ECO:0000313" key="1">
    <source>
        <dbReference type="EMBL" id="NEY71034.1"/>
    </source>
</evidence>
<dbReference type="AlphaFoldDB" id="A0A6M0Q496"/>
<dbReference type="PANTHER" id="PTHR33747">
    <property type="entry name" value="UPF0225 PROTEIN SCO1677"/>
    <property type="match status" value="1"/>
</dbReference>
<proteinExistence type="predicted"/>
<dbReference type="EMBL" id="JAAIWM010000001">
    <property type="protein sequence ID" value="NEY71034.1"/>
    <property type="molecule type" value="Genomic_DNA"/>
</dbReference>
<dbReference type="SUPFAM" id="SSF103642">
    <property type="entry name" value="Sec-C motif"/>
    <property type="match status" value="1"/>
</dbReference>
<gene>
    <name evidence="1" type="ORF">G4D63_04675</name>
</gene>
<keyword evidence="2" id="KW-1185">Reference proteome</keyword>
<dbReference type="RefSeq" id="WP_163178156.1">
    <property type="nucleotide sequence ID" value="NZ_JAAIWM010000001.1"/>
</dbReference>
<dbReference type="Proteomes" id="UP000481043">
    <property type="component" value="Unassembled WGS sequence"/>
</dbReference>
<evidence type="ECO:0000313" key="2">
    <source>
        <dbReference type="Proteomes" id="UP000481043"/>
    </source>
</evidence>